<reference evidence="3" key="1">
    <citation type="journal article" date="2019" name="Int. J. Syst. Evol. Microbiol.">
        <title>The Global Catalogue of Microorganisms (GCM) 10K type strain sequencing project: providing services to taxonomists for standard genome sequencing and annotation.</title>
        <authorList>
            <consortium name="The Broad Institute Genomics Platform"/>
            <consortium name="The Broad Institute Genome Sequencing Center for Infectious Disease"/>
            <person name="Wu L."/>
            <person name="Ma J."/>
        </authorList>
    </citation>
    <scope>NUCLEOTIDE SEQUENCE [LARGE SCALE GENOMIC DNA]</scope>
    <source>
        <strain evidence="3">CCUG 55585</strain>
    </source>
</reference>
<dbReference type="InterPro" id="IPR008579">
    <property type="entry name" value="UGlyAH_Cupin_dom"/>
</dbReference>
<feature type="domain" description="(S)-ureidoglycine aminohydrolase cupin" evidence="1">
    <location>
        <begin position="39"/>
        <end position="111"/>
    </location>
</feature>
<dbReference type="EMBL" id="JBHTIF010000001">
    <property type="protein sequence ID" value="MFD0726107.1"/>
    <property type="molecule type" value="Genomic_DNA"/>
</dbReference>
<evidence type="ECO:0000313" key="3">
    <source>
        <dbReference type="Proteomes" id="UP001597110"/>
    </source>
</evidence>
<dbReference type="PANTHER" id="PTHR40943:SF2">
    <property type="entry name" value="(S)-UREIDOGLYCINE AMINOHYDROLASE CUPIN DOMAIN-CONTAINING PROTEIN"/>
    <property type="match status" value="1"/>
</dbReference>
<dbReference type="PANTHER" id="PTHR40943">
    <property type="entry name" value="CYTOPLASMIC PROTEIN-RELATED"/>
    <property type="match status" value="1"/>
</dbReference>
<evidence type="ECO:0000259" key="1">
    <source>
        <dbReference type="Pfam" id="PF05899"/>
    </source>
</evidence>
<evidence type="ECO:0000313" key="2">
    <source>
        <dbReference type="EMBL" id="MFD0726107.1"/>
    </source>
</evidence>
<dbReference type="Pfam" id="PF05899">
    <property type="entry name" value="Cupin_3"/>
    <property type="match status" value="1"/>
</dbReference>
<dbReference type="Proteomes" id="UP001597110">
    <property type="component" value="Unassembled WGS sequence"/>
</dbReference>
<dbReference type="InterPro" id="IPR011051">
    <property type="entry name" value="RmlC_Cupin_sf"/>
</dbReference>
<dbReference type="InterPro" id="IPR014710">
    <property type="entry name" value="RmlC-like_jellyroll"/>
</dbReference>
<dbReference type="CDD" id="cd02227">
    <property type="entry name" value="cupin_TM1112-like"/>
    <property type="match status" value="1"/>
</dbReference>
<comment type="caution">
    <text evidence="2">The sequence shown here is derived from an EMBL/GenBank/DDBJ whole genome shotgun (WGS) entry which is preliminary data.</text>
</comment>
<accession>A0ABW2YC20</accession>
<proteinExistence type="predicted"/>
<dbReference type="Gene3D" id="2.60.120.10">
    <property type="entry name" value="Jelly Rolls"/>
    <property type="match status" value="1"/>
</dbReference>
<keyword evidence="3" id="KW-1185">Reference proteome</keyword>
<protein>
    <submittedName>
        <fullName evidence="2">Cupin domain-containing protein</fullName>
    </submittedName>
</protein>
<sequence length="116" mass="12873">MPPIVRLPGHIDHAPRQPVDSDRLVKGTPRQAIDNVYASADQAFQCGVWEGEVGAWRVRYTEHELCHMLAGRVRLTGDDGTEAVFAAGDSFVIPAGFRGIWEVIEPARKLYAVYEP</sequence>
<dbReference type="SUPFAM" id="SSF51182">
    <property type="entry name" value="RmlC-like cupins"/>
    <property type="match status" value="1"/>
</dbReference>
<gene>
    <name evidence="2" type="ORF">ACFQ0E_10940</name>
</gene>
<name>A0ABW2YC20_9GAMM</name>
<organism evidence="2 3">
    <name type="scientific">Lysobacter brunescens</name>
    <dbReference type="NCBI Taxonomy" id="262323"/>
    <lineage>
        <taxon>Bacteria</taxon>
        <taxon>Pseudomonadati</taxon>
        <taxon>Pseudomonadota</taxon>
        <taxon>Gammaproteobacteria</taxon>
        <taxon>Lysobacterales</taxon>
        <taxon>Lysobacteraceae</taxon>
        <taxon>Lysobacter</taxon>
    </lineage>
</organism>
<dbReference type="RefSeq" id="WP_386823668.1">
    <property type="nucleotide sequence ID" value="NZ_JBHTIF010000001.1"/>
</dbReference>